<dbReference type="CDD" id="cd03431">
    <property type="entry name" value="NUDIX_DNA_Glycosylase_C-MutY"/>
    <property type="match status" value="1"/>
</dbReference>
<dbReference type="SUPFAM" id="SSF55811">
    <property type="entry name" value="Nudix"/>
    <property type="match status" value="1"/>
</dbReference>
<comment type="similarity">
    <text evidence="3 14">Belongs to the Nth/MutY family.</text>
</comment>
<dbReference type="PANTHER" id="PTHR42944">
    <property type="entry name" value="ADENINE DNA GLYCOSYLASE"/>
    <property type="match status" value="1"/>
</dbReference>
<dbReference type="Pfam" id="PF00730">
    <property type="entry name" value="HhH-GPD"/>
    <property type="match status" value="1"/>
</dbReference>
<evidence type="ECO:0000256" key="3">
    <source>
        <dbReference type="ARBA" id="ARBA00008343"/>
    </source>
</evidence>
<evidence type="ECO:0000259" key="15">
    <source>
        <dbReference type="SMART" id="SM00478"/>
    </source>
</evidence>
<keyword evidence="8 14" id="KW-0227">DNA damage</keyword>
<feature type="domain" description="HhH-GPD" evidence="15">
    <location>
        <begin position="39"/>
        <end position="203"/>
    </location>
</feature>
<keyword evidence="12" id="KW-0234">DNA repair</keyword>
<keyword evidence="17" id="KW-1185">Reference proteome</keyword>
<dbReference type="Gene3D" id="1.10.340.30">
    <property type="entry name" value="Hypothetical protein, domain 2"/>
    <property type="match status" value="1"/>
</dbReference>
<accession>A0ABT5MIK9</accession>
<organism evidence="16 17">
    <name type="scientific">Curvibacter microcysteis</name>
    <dbReference type="NCBI Taxonomy" id="3026419"/>
    <lineage>
        <taxon>Bacteria</taxon>
        <taxon>Pseudomonadati</taxon>
        <taxon>Pseudomonadota</taxon>
        <taxon>Betaproteobacteria</taxon>
        <taxon>Burkholderiales</taxon>
        <taxon>Comamonadaceae</taxon>
        <taxon>Curvibacter</taxon>
    </lineage>
</organism>
<dbReference type="SUPFAM" id="SSF48150">
    <property type="entry name" value="DNA-glycosylase"/>
    <property type="match status" value="1"/>
</dbReference>
<comment type="caution">
    <text evidence="16">The sequence shown here is derived from an EMBL/GenBank/DDBJ whole genome shotgun (WGS) entry which is preliminary data.</text>
</comment>
<comment type="catalytic activity">
    <reaction evidence="1 14">
        <text>Hydrolyzes free adenine bases from 7,8-dihydro-8-oxoguanine:adenine mismatched double-stranded DNA, leaving an apurinic site.</text>
        <dbReference type="EC" id="3.2.2.31"/>
    </reaction>
</comment>
<dbReference type="NCBIfam" id="TIGR01084">
    <property type="entry name" value="mutY"/>
    <property type="match status" value="1"/>
</dbReference>
<dbReference type="SMART" id="SM00478">
    <property type="entry name" value="ENDO3c"/>
    <property type="match status" value="1"/>
</dbReference>
<dbReference type="InterPro" id="IPR000445">
    <property type="entry name" value="HhH_motif"/>
</dbReference>
<evidence type="ECO:0000256" key="6">
    <source>
        <dbReference type="ARBA" id="ARBA00022485"/>
    </source>
</evidence>
<keyword evidence="11" id="KW-0411">Iron-sulfur</keyword>
<dbReference type="Pfam" id="PF00633">
    <property type="entry name" value="HHH"/>
    <property type="match status" value="1"/>
</dbReference>
<evidence type="ECO:0000256" key="12">
    <source>
        <dbReference type="ARBA" id="ARBA00023204"/>
    </source>
</evidence>
<evidence type="ECO:0000256" key="13">
    <source>
        <dbReference type="ARBA" id="ARBA00023295"/>
    </source>
</evidence>
<dbReference type="Pfam" id="PF14815">
    <property type="entry name" value="NUDIX_4"/>
    <property type="match status" value="1"/>
</dbReference>
<evidence type="ECO:0000256" key="14">
    <source>
        <dbReference type="RuleBase" id="RU365096"/>
    </source>
</evidence>
<keyword evidence="9" id="KW-0378">Hydrolase</keyword>
<keyword evidence="6" id="KW-0004">4Fe-4S</keyword>
<dbReference type="InterPro" id="IPR015797">
    <property type="entry name" value="NUDIX_hydrolase-like_dom_sf"/>
</dbReference>
<proteinExistence type="inferred from homology"/>
<reference evidence="16 17" key="1">
    <citation type="submission" date="2023-02" db="EMBL/GenBank/DDBJ databases">
        <title>Bacterial whole genome sequence for Curvibacter sp. HBC28.</title>
        <authorList>
            <person name="Le V."/>
            <person name="Ko S.-R."/>
            <person name="Ahn C.-Y."/>
            <person name="Oh H.-M."/>
        </authorList>
    </citation>
    <scope>NUCLEOTIDE SEQUENCE [LARGE SCALE GENOMIC DNA]</scope>
    <source>
        <strain evidence="16 17">HBC28</strain>
    </source>
</reference>
<comment type="function">
    <text evidence="2">Adenine glycosylase active on G-A mispairs. MutY also corrects error-prone DNA synthesis past GO lesions which are due to the oxidatively damaged form of guanine: 7,8-dihydro-8-oxoguanine (8-oxo-dGTP).</text>
</comment>
<evidence type="ECO:0000313" key="17">
    <source>
        <dbReference type="Proteomes" id="UP001528672"/>
    </source>
</evidence>
<dbReference type="CDD" id="cd00056">
    <property type="entry name" value="ENDO3c"/>
    <property type="match status" value="1"/>
</dbReference>
<dbReference type="Gene3D" id="3.90.79.10">
    <property type="entry name" value="Nucleoside Triphosphate Pyrophosphohydrolase"/>
    <property type="match status" value="1"/>
</dbReference>
<evidence type="ECO:0000256" key="4">
    <source>
        <dbReference type="ARBA" id="ARBA00012045"/>
    </source>
</evidence>
<keyword evidence="7" id="KW-0479">Metal-binding</keyword>
<dbReference type="EMBL" id="JAQSIO010000007">
    <property type="protein sequence ID" value="MDD0816397.1"/>
    <property type="molecule type" value="Genomic_DNA"/>
</dbReference>
<evidence type="ECO:0000256" key="7">
    <source>
        <dbReference type="ARBA" id="ARBA00022723"/>
    </source>
</evidence>
<evidence type="ECO:0000256" key="5">
    <source>
        <dbReference type="ARBA" id="ARBA00022023"/>
    </source>
</evidence>
<keyword evidence="10 14" id="KW-0408">Iron</keyword>
<evidence type="ECO:0000256" key="2">
    <source>
        <dbReference type="ARBA" id="ARBA00002933"/>
    </source>
</evidence>
<evidence type="ECO:0000256" key="1">
    <source>
        <dbReference type="ARBA" id="ARBA00000843"/>
    </source>
</evidence>
<dbReference type="PANTHER" id="PTHR42944:SF1">
    <property type="entry name" value="ADENINE DNA GLYCOSYLASE"/>
    <property type="match status" value="1"/>
</dbReference>
<dbReference type="RefSeq" id="WP_273928137.1">
    <property type="nucleotide sequence ID" value="NZ_JAQSIO010000007.1"/>
</dbReference>
<dbReference type="InterPro" id="IPR044298">
    <property type="entry name" value="MIG/MutY"/>
</dbReference>
<dbReference type="InterPro" id="IPR029119">
    <property type="entry name" value="MutY_C"/>
</dbReference>
<dbReference type="Proteomes" id="UP001528672">
    <property type="component" value="Unassembled WGS sequence"/>
</dbReference>
<evidence type="ECO:0000256" key="9">
    <source>
        <dbReference type="ARBA" id="ARBA00022801"/>
    </source>
</evidence>
<keyword evidence="13 14" id="KW-0326">Glycosidase</keyword>
<evidence type="ECO:0000256" key="8">
    <source>
        <dbReference type="ARBA" id="ARBA00022763"/>
    </source>
</evidence>
<dbReference type="InterPro" id="IPR005760">
    <property type="entry name" value="A/G_AdeGlyc_MutY"/>
</dbReference>
<sequence>MTMETLAQRVVRWQRAHGRHDLPWQNTRDPYRVWLSEIMLQQTQVSTVLDYFPRFLARFPDVAALAQAEQDEVLGLWSGLGYYSRARNLHACARQVMSEHGGAFPRSAEALATLPGIGRSTAAAIASFCFEEQVAILDGNVKRVLTRALAFDGDLAVAAEERRLWALATDLLPEAAPAEPGQAWPRSPDMPAYTQGLMDLGATVCSTRKPSCLLCPLQPICRAQAAGEPERYPVRTRKLKRRAERWWLLLLQGPQGEVWLQQRPQKGIWAGMDSLPVFEDEAGLKLGLQAALGCAVTLDSAQVLEPFLHVLTHRDLYLHPVCLRVPAGLSPQVDVLPGRWLGADVWPTAGLPTPIRKVLVQQAGAST</sequence>
<dbReference type="EC" id="3.2.2.31" evidence="4 14"/>
<dbReference type="InterPro" id="IPR003265">
    <property type="entry name" value="HhH-GPD_domain"/>
</dbReference>
<gene>
    <name evidence="16" type="primary">mutY</name>
    <name evidence="16" type="ORF">PSQ39_17290</name>
</gene>
<comment type="cofactor">
    <cofactor evidence="14">
        <name>[4Fe-4S] cluster</name>
        <dbReference type="ChEBI" id="CHEBI:49883"/>
    </cofactor>
    <text evidence="14">Binds 1 [4Fe-4S] cluster.</text>
</comment>
<evidence type="ECO:0000256" key="11">
    <source>
        <dbReference type="ARBA" id="ARBA00023014"/>
    </source>
</evidence>
<dbReference type="InterPro" id="IPR023170">
    <property type="entry name" value="HhH_base_excis_C"/>
</dbReference>
<name>A0ABT5MIK9_9BURK</name>
<evidence type="ECO:0000313" key="16">
    <source>
        <dbReference type="EMBL" id="MDD0816397.1"/>
    </source>
</evidence>
<dbReference type="Gene3D" id="1.10.1670.10">
    <property type="entry name" value="Helix-hairpin-Helix base-excision DNA repair enzymes (C-terminal)"/>
    <property type="match status" value="1"/>
</dbReference>
<evidence type="ECO:0000256" key="10">
    <source>
        <dbReference type="ARBA" id="ARBA00023004"/>
    </source>
</evidence>
<dbReference type="InterPro" id="IPR011257">
    <property type="entry name" value="DNA_glycosylase"/>
</dbReference>
<protein>
    <recommendedName>
        <fullName evidence="5 14">Adenine DNA glycosylase</fullName>
        <ecNumber evidence="4 14">3.2.2.31</ecNumber>
    </recommendedName>
</protein>